<keyword evidence="2" id="KW-0238">DNA-binding</keyword>
<dbReference type="RefSeq" id="WP_007561137.1">
    <property type="nucleotide sequence ID" value="NZ_DS990130.1"/>
</dbReference>
<dbReference type="Gene3D" id="1.10.10.60">
    <property type="entry name" value="Homeodomain-like"/>
    <property type="match status" value="1"/>
</dbReference>
<proteinExistence type="predicted"/>
<dbReference type="Pfam" id="PF12833">
    <property type="entry name" value="HTH_18"/>
    <property type="match status" value="1"/>
</dbReference>
<evidence type="ECO:0000256" key="3">
    <source>
        <dbReference type="ARBA" id="ARBA00023163"/>
    </source>
</evidence>
<dbReference type="SUPFAM" id="SSF46689">
    <property type="entry name" value="Homeodomain-like"/>
    <property type="match status" value="1"/>
</dbReference>
<evidence type="ECO:0000313" key="6">
    <source>
        <dbReference type="Proteomes" id="UP000003452"/>
    </source>
</evidence>
<dbReference type="GO" id="GO:0003700">
    <property type="term" value="F:DNA-binding transcription factor activity"/>
    <property type="evidence" value="ECO:0007669"/>
    <property type="project" value="InterPro"/>
</dbReference>
<dbReference type="HOGENOM" id="CLU_000445_88_2_10"/>
<protein>
    <submittedName>
        <fullName evidence="5">Transcriptional regulator, AraC family</fullName>
    </submittedName>
</protein>
<evidence type="ECO:0000313" key="5">
    <source>
        <dbReference type="EMBL" id="EDY95530.1"/>
    </source>
</evidence>
<comment type="caution">
    <text evidence="5">The sequence shown here is derived from an EMBL/GenBank/DDBJ whole genome shotgun (WGS) entry which is preliminary data.</text>
</comment>
<organism evidence="5 6">
    <name type="scientific">Phocaeicola plebeius (strain DSM 17135 / JCM 12973 / CCUG 54634 / M2)</name>
    <name type="common">Bacteroides plebeius</name>
    <dbReference type="NCBI Taxonomy" id="484018"/>
    <lineage>
        <taxon>Bacteria</taxon>
        <taxon>Pseudomonadati</taxon>
        <taxon>Bacteroidota</taxon>
        <taxon>Bacteroidia</taxon>
        <taxon>Bacteroidales</taxon>
        <taxon>Bacteroidaceae</taxon>
        <taxon>Phocaeicola</taxon>
    </lineage>
</organism>
<evidence type="ECO:0000256" key="2">
    <source>
        <dbReference type="ARBA" id="ARBA00023125"/>
    </source>
</evidence>
<reference evidence="5 6" key="1">
    <citation type="submission" date="2008-08" db="EMBL/GenBank/DDBJ databases">
        <title>Draft genome sequence of Bacteroides plebeius (DSM 17135).</title>
        <authorList>
            <person name="Sudarsanam P."/>
            <person name="Ley R."/>
            <person name="Guruge J."/>
            <person name="Turnbaugh P.J."/>
            <person name="Mahowald M."/>
            <person name="Liep D."/>
            <person name="Gordon J."/>
        </authorList>
    </citation>
    <scope>NUCLEOTIDE SEQUENCE [LARGE SCALE GENOMIC DNA]</scope>
    <source>
        <strain evidence="6">DSM 17135 / JCM 12973 / M2</strain>
    </source>
</reference>
<dbReference type="InterPro" id="IPR009057">
    <property type="entry name" value="Homeodomain-like_sf"/>
</dbReference>
<dbReference type="EMBL" id="ABQC02000019">
    <property type="protein sequence ID" value="EDY95530.1"/>
    <property type="molecule type" value="Genomic_DNA"/>
</dbReference>
<dbReference type="Proteomes" id="UP000003452">
    <property type="component" value="Unassembled WGS sequence"/>
</dbReference>
<dbReference type="InterPro" id="IPR018060">
    <property type="entry name" value="HTH_AraC"/>
</dbReference>
<sequence length="292" mass="33427">MEKELPKIDLPEEWLVGTGISKELLGLYRNYPVRLKCEIFVLCTSGEVEASVNLNKITVEANDFIVLTPGSIFQINDIKGDLNIYFGGFSSEYIERNLQSHSFLDTMYLTLGRPVIRLKPEGAKMMEEYMQLLIKMYEFLPEKIRPEMAPNLYADIHKGISILYRNKTDGVHSLSKSELICRNFAQLVMQHYNQTRNVAWYAEKLQITHAHLCTTVKQITGKTCVDIISSMVIMDAKSQLKSSQLSIQNISDSLNFANVSFFGKYFKRYVGMSPLEYRNNGCSVLNKLTQFI</sequence>
<keyword evidence="1" id="KW-0805">Transcription regulation</keyword>
<feature type="domain" description="HTH araC/xylS-type" evidence="4">
    <location>
        <begin position="182"/>
        <end position="280"/>
    </location>
</feature>
<dbReference type="AlphaFoldDB" id="B5CYJ9"/>
<dbReference type="OrthoDB" id="1372329at2"/>
<dbReference type="GeneID" id="43184820"/>
<evidence type="ECO:0000256" key="1">
    <source>
        <dbReference type="ARBA" id="ARBA00023015"/>
    </source>
</evidence>
<dbReference type="GO" id="GO:0043565">
    <property type="term" value="F:sequence-specific DNA binding"/>
    <property type="evidence" value="ECO:0007669"/>
    <property type="project" value="InterPro"/>
</dbReference>
<dbReference type="eggNOG" id="COG2207">
    <property type="taxonomic scope" value="Bacteria"/>
</dbReference>
<gene>
    <name evidence="5" type="ORF">BACPLE_01802</name>
</gene>
<dbReference type="SMART" id="SM00342">
    <property type="entry name" value="HTH_ARAC"/>
    <property type="match status" value="1"/>
</dbReference>
<evidence type="ECO:0000259" key="4">
    <source>
        <dbReference type="PROSITE" id="PS01124"/>
    </source>
</evidence>
<reference evidence="5 6" key="2">
    <citation type="submission" date="2008-08" db="EMBL/GenBank/DDBJ databases">
        <authorList>
            <person name="Fulton L."/>
            <person name="Clifton S."/>
            <person name="Fulton B."/>
            <person name="Xu J."/>
            <person name="Minx P."/>
            <person name="Pepin K.H."/>
            <person name="Johnson M."/>
            <person name="Thiruvilangam P."/>
            <person name="Bhonagiri V."/>
            <person name="Nash W.E."/>
            <person name="Mardis E.R."/>
            <person name="Wilson R.K."/>
        </authorList>
    </citation>
    <scope>NUCLEOTIDE SEQUENCE [LARGE SCALE GENOMIC DNA]</scope>
    <source>
        <strain evidence="6">DSM 17135 / JCM 12973 / M2</strain>
    </source>
</reference>
<dbReference type="PANTHER" id="PTHR43280:SF32">
    <property type="entry name" value="TRANSCRIPTIONAL REGULATORY PROTEIN"/>
    <property type="match status" value="1"/>
</dbReference>
<keyword evidence="3" id="KW-0804">Transcription</keyword>
<accession>B5CYJ9</accession>
<dbReference type="PROSITE" id="PS01124">
    <property type="entry name" value="HTH_ARAC_FAMILY_2"/>
    <property type="match status" value="1"/>
</dbReference>
<name>B5CYJ9_PHOPM</name>
<dbReference type="PANTHER" id="PTHR43280">
    <property type="entry name" value="ARAC-FAMILY TRANSCRIPTIONAL REGULATOR"/>
    <property type="match status" value="1"/>
</dbReference>